<keyword evidence="1" id="KW-0812">Transmembrane</keyword>
<feature type="transmembrane region" description="Helical" evidence="1">
    <location>
        <begin position="202"/>
        <end position="220"/>
    </location>
</feature>
<proteinExistence type="predicted"/>
<evidence type="ECO:0000313" key="2">
    <source>
        <dbReference type="EMBL" id="SFV62407.1"/>
    </source>
</evidence>
<dbReference type="AlphaFoldDB" id="A0A1W1C9I1"/>
<dbReference type="EMBL" id="FPHC01000066">
    <property type="protein sequence ID" value="SFV62407.1"/>
    <property type="molecule type" value="Genomic_DNA"/>
</dbReference>
<organism evidence="2">
    <name type="scientific">hydrothermal vent metagenome</name>
    <dbReference type="NCBI Taxonomy" id="652676"/>
    <lineage>
        <taxon>unclassified sequences</taxon>
        <taxon>metagenomes</taxon>
        <taxon>ecological metagenomes</taxon>
    </lineage>
</organism>
<feature type="transmembrane region" description="Helical" evidence="1">
    <location>
        <begin position="255"/>
        <end position="273"/>
    </location>
</feature>
<keyword evidence="1" id="KW-0472">Membrane</keyword>
<feature type="transmembrane region" description="Helical" evidence="1">
    <location>
        <begin position="232"/>
        <end position="249"/>
    </location>
</feature>
<reference evidence="2" key="1">
    <citation type="submission" date="2016-10" db="EMBL/GenBank/DDBJ databases">
        <authorList>
            <person name="de Groot N.N."/>
        </authorList>
    </citation>
    <scope>NUCLEOTIDE SEQUENCE</scope>
</reference>
<feature type="transmembrane region" description="Helical" evidence="1">
    <location>
        <begin position="100"/>
        <end position="127"/>
    </location>
</feature>
<name>A0A1W1C9I1_9ZZZZ</name>
<accession>A0A1W1C9I1</accession>
<feature type="transmembrane region" description="Helical" evidence="1">
    <location>
        <begin position="294"/>
        <end position="316"/>
    </location>
</feature>
<evidence type="ECO:0000256" key="1">
    <source>
        <dbReference type="SAM" id="Phobius"/>
    </source>
</evidence>
<protein>
    <submittedName>
        <fullName evidence="2">Membrane protein</fullName>
    </submittedName>
</protein>
<feature type="transmembrane region" description="Helical" evidence="1">
    <location>
        <begin position="56"/>
        <end position="79"/>
    </location>
</feature>
<sequence>MTQKLFYPFAILYTMAIVYMAWSTPISPHEAKFFYEDQGVVSTLMWMGDGLLSRDIFGSFLGIRVSFILLGISSIYLYYKVSEIYLSKERDIYLSVTIYMLLPGIITATVLANISMVVIPLVLLFVWAYNKGWLWMEALLMVLIFMAHEASIIFFIAIFIYSLVHKESQLTILSGILLFLFLLVDRGVAIGGRPAGYFADMFGLYSALFSPLIFIYFFYTMYRILLREEKNILWYISFIALVASLVLSVRQRIVVTDFAPYVIISVVLMLDTFNKSLRIRLLEYRRWYRVGYSIAMLTLIVSSLTIFFHKSLFYVIKDPQKHFAAKLYEPYWLASRLKKDGIECYDAPKKYFARQLKFYGIESCR</sequence>
<keyword evidence="1" id="KW-1133">Transmembrane helix</keyword>
<feature type="transmembrane region" description="Helical" evidence="1">
    <location>
        <begin position="170"/>
        <end position="190"/>
    </location>
</feature>
<gene>
    <name evidence="2" type="ORF">MNB_SV-6-1173</name>
</gene>
<feature type="transmembrane region" description="Helical" evidence="1">
    <location>
        <begin position="139"/>
        <end position="163"/>
    </location>
</feature>
<feature type="transmembrane region" description="Helical" evidence="1">
    <location>
        <begin position="5"/>
        <end position="22"/>
    </location>
</feature>